<proteinExistence type="predicted"/>
<reference evidence="1 2" key="1">
    <citation type="submission" date="2024-01" db="EMBL/GenBank/DDBJ databases">
        <title>Draft genome sequences of nine bacterial species from freshwater ponds near Washington, DC.</title>
        <authorList>
            <person name="Pavloudi C."/>
            <person name="Oliver L."/>
            <person name="Slattery K."/>
            <person name="Lissner G."/>
            <person name="Saw J.H."/>
        </authorList>
    </citation>
    <scope>NUCLEOTIDE SEQUENCE [LARGE SCALE GENOMIC DNA]</scope>
    <source>
        <strain evidence="2">TB1-E2</strain>
    </source>
</reference>
<sequence>MDQLKEAVAAAFDKVVASGAIEEAIQKQIGAAVTAGIIEHLRDYSDFGKALKAKIGTLIEVDLDTLDLPSYRQLVGDVIKKRVGAVMSTEFTEKLDKDIAEMLAPAPATITLQELLDEFIESKKDAWNAHQLHGEKFTLNINRSDRHDGYIDISIDEDPDQERHTSCAVHLRIRGDGEVWGLSLAGDDIKNKIFVGPLFNFEKRLFQMYTAKTRLIIDADAEAEDFDTTFPYND</sequence>
<keyword evidence="2" id="KW-1185">Reference proteome</keyword>
<gene>
    <name evidence="1" type="ORF">OPV09_17715</name>
</gene>
<dbReference type="RefSeq" id="WP_338678967.1">
    <property type="nucleotide sequence ID" value="NZ_CP142523.1"/>
</dbReference>
<evidence type="ECO:0000313" key="2">
    <source>
        <dbReference type="Proteomes" id="UP001373909"/>
    </source>
</evidence>
<organism evidence="1 2">
    <name type="scientific">Janthinobacterium aestuarii</name>
    <dbReference type="NCBI Taxonomy" id="2985511"/>
    <lineage>
        <taxon>Bacteria</taxon>
        <taxon>Pseudomonadati</taxon>
        <taxon>Pseudomonadota</taxon>
        <taxon>Betaproteobacteria</taxon>
        <taxon>Burkholderiales</taxon>
        <taxon>Oxalobacteraceae</taxon>
        <taxon>Janthinobacterium</taxon>
    </lineage>
</organism>
<dbReference type="Proteomes" id="UP001373909">
    <property type="component" value="Chromosome"/>
</dbReference>
<name>A0ABZ2GGH0_9BURK</name>
<protein>
    <submittedName>
        <fullName evidence="1">Uncharacterized protein</fullName>
    </submittedName>
</protein>
<accession>A0ABZ2GGH0</accession>
<dbReference type="EMBL" id="CP142523">
    <property type="protein sequence ID" value="WWO44558.1"/>
    <property type="molecule type" value="Genomic_DNA"/>
</dbReference>
<evidence type="ECO:0000313" key="1">
    <source>
        <dbReference type="EMBL" id="WWO44558.1"/>
    </source>
</evidence>